<comment type="caution">
    <text evidence="3">The sequence shown here is derived from an EMBL/GenBank/DDBJ whole genome shotgun (WGS) entry which is preliminary data.</text>
</comment>
<evidence type="ECO:0000313" key="3">
    <source>
        <dbReference type="EMBL" id="CAF3769093.1"/>
    </source>
</evidence>
<dbReference type="PANTHER" id="PTHR33053">
    <property type="entry name" value="PROTEIN, PUTATIVE-RELATED"/>
    <property type="match status" value="1"/>
</dbReference>
<dbReference type="EMBL" id="CAJNOU010001354">
    <property type="protein sequence ID" value="CAF1191500.1"/>
    <property type="molecule type" value="Genomic_DNA"/>
</dbReference>
<dbReference type="EMBL" id="CAJOBE010001723">
    <property type="protein sequence ID" value="CAF3769093.1"/>
    <property type="molecule type" value="Genomic_DNA"/>
</dbReference>
<dbReference type="Proteomes" id="UP000663874">
    <property type="component" value="Unassembled WGS sequence"/>
</dbReference>
<evidence type="ECO:0000313" key="2">
    <source>
        <dbReference type="EMBL" id="CAF1191500.1"/>
    </source>
</evidence>
<feature type="region of interest" description="Disordered" evidence="1">
    <location>
        <begin position="946"/>
        <end position="968"/>
    </location>
</feature>
<name>A0A818ZH89_9BILA</name>
<feature type="region of interest" description="Disordered" evidence="1">
    <location>
        <begin position="1"/>
        <end position="23"/>
    </location>
</feature>
<gene>
    <name evidence="3" type="ORF">FNK824_LOCUS13251</name>
    <name evidence="2" type="ORF">SEV965_LOCUS20621</name>
</gene>
<organism evidence="3 4">
    <name type="scientific">Rotaria sordida</name>
    <dbReference type="NCBI Taxonomy" id="392033"/>
    <lineage>
        <taxon>Eukaryota</taxon>
        <taxon>Metazoa</taxon>
        <taxon>Spiralia</taxon>
        <taxon>Gnathifera</taxon>
        <taxon>Rotifera</taxon>
        <taxon>Eurotatoria</taxon>
        <taxon>Bdelloidea</taxon>
        <taxon>Philodinida</taxon>
        <taxon>Philodinidae</taxon>
        <taxon>Rotaria</taxon>
    </lineage>
</organism>
<accession>A0A818ZH89</accession>
<evidence type="ECO:0000313" key="4">
    <source>
        <dbReference type="Proteomes" id="UP000663874"/>
    </source>
</evidence>
<feature type="compositionally biased region" description="Polar residues" evidence="1">
    <location>
        <begin position="958"/>
        <end position="968"/>
    </location>
</feature>
<protein>
    <submittedName>
        <fullName evidence="3">Uncharacterized protein</fullName>
    </submittedName>
</protein>
<dbReference type="PANTHER" id="PTHR33053:SF9">
    <property type="entry name" value="AGAP000105-PA"/>
    <property type="match status" value="1"/>
</dbReference>
<sequence length="968" mass="113304">MEQAQQRLRHKQEQDNIRRRRRKTIEIRPTAVADEPATTCVNQVEKESNIHIEMMHQMSTDPDKISDIDDDFNLLSSHEDTIEFQSELNFDCEMLNDDQDEPLLLDDLFSPNNNQNNHFLHSHTTIKTHDFCKQLIEIFRDANISNIHSSRILRLISSILPQPHNSPTTLKALYDSMQVEQLFIKRLVCTQCHNILSHNDKRCINCNSLNDKSIASIFDVNQPLVFARMLDRLSSDIEDNRKQIIVNHLSPHNNNDIMFNQVYKELQNNYGSSPFISLLLHLDGISLCKSIWVGHQEPLIDLWLSECLNQLNHLKNKSVPTQYGINYKIHVYGLTGDCPAIKLVTKHVNHQGYWCCWFCYKRGIHIDNKRQYYFEKRLILRSTTEYAHYSREAERSNENIFGHLGVSPLSLILDIPLPRCLVIDYMHVSLLRHTRTVIQYLYQKYLRPKQRNELDELFRYQPFPHFFNRKMRPVKEFSYCKAVELRNMLLYGLLPLIRPFIPVQLAAHLSLYVTAMRLLHGSRKLGGDTEIVANELMNIYYKDHQLFYTSIQNFVLHLHSHFADQYYLHGSLSNLGTFGQESLLGHFVKNRHGTRNLGQLIINNYNIDFTIHNQQKQHPSNISMKIDGLFDPQNNSINNFLHTNSYQIAARSSLKQINGDVVFIKIRNKLIKVKAVYYGSLEDCNTEYVRLTRASQNETDEQDEDDFENNQMIVDDSVMKDDMYSKIDSLNFSPSSAPTSQILPTIQSPQKQFDKDDQNMEFDVTDRIHINNKSKSKIETNSTILDRIENQVSELSQNLISNSSKTDQQMQRLNVKIDRLVSNVNVNNHALEPYIDKSGEHFPTELIFNKINLLDVMATDYGDYARQILRIIFTSDELKNSILPPGRPYLTRKPLDQERFKTFTNAIRYKFKLNTINFGLFYRGLLRRKLTDFLVEERRRESVKQARRSLKQNEAQRRNQSNLEEILD</sequence>
<evidence type="ECO:0000256" key="1">
    <source>
        <dbReference type="SAM" id="MobiDB-lite"/>
    </source>
</evidence>
<dbReference type="AlphaFoldDB" id="A0A818ZH89"/>
<dbReference type="Proteomes" id="UP000663889">
    <property type="component" value="Unassembled WGS sequence"/>
</dbReference>
<proteinExistence type="predicted"/>
<reference evidence="3" key="1">
    <citation type="submission" date="2021-02" db="EMBL/GenBank/DDBJ databases">
        <authorList>
            <person name="Nowell W R."/>
        </authorList>
    </citation>
    <scope>NUCLEOTIDE SEQUENCE</scope>
</reference>